<evidence type="ECO:0000313" key="13">
    <source>
        <dbReference type="Proteomes" id="UP000694888"/>
    </source>
</evidence>
<evidence type="ECO:0000256" key="11">
    <source>
        <dbReference type="SAM" id="MobiDB-lite"/>
    </source>
</evidence>
<feature type="compositionally biased region" description="Low complexity" evidence="11">
    <location>
        <begin position="281"/>
        <end position="295"/>
    </location>
</feature>
<comment type="similarity">
    <text evidence="1 10">Belongs to the peroxin-14 family.</text>
</comment>
<evidence type="ECO:0000256" key="4">
    <source>
        <dbReference type="ARBA" id="ARBA00023010"/>
    </source>
</evidence>
<protein>
    <recommendedName>
        <fullName evidence="7 10">Peroxisomal membrane protein PEX14</fullName>
    </recommendedName>
    <alternativeName>
        <fullName evidence="8 10">Peroxin-14</fullName>
    </alternativeName>
</protein>
<evidence type="ECO:0000256" key="8">
    <source>
        <dbReference type="ARBA" id="ARBA00029691"/>
    </source>
</evidence>
<dbReference type="PANTHER" id="PTHR23058:SF0">
    <property type="entry name" value="PEROXISOMAL MEMBRANE PROTEIN PEX14"/>
    <property type="match status" value="1"/>
</dbReference>
<feature type="region of interest" description="Disordered" evidence="11">
    <location>
        <begin position="263"/>
        <end position="360"/>
    </location>
</feature>
<comment type="subcellular location">
    <subcellularLocation>
        <location evidence="9 10">Peroxisome membrane</location>
    </subcellularLocation>
</comment>
<evidence type="ECO:0000256" key="6">
    <source>
        <dbReference type="ARBA" id="ARBA00023140"/>
    </source>
</evidence>
<keyword evidence="6 10" id="KW-0576">Peroxisome</keyword>
<keyword evidence="5 10" id="KW-0472">Membrane</keyword>
<evidence type="ECO:0000256" key="5">
    <source>
        <dbReference type="ARBA" id="ARBA00023136"/>
    </source>
</evidence>
<dbReference type="InterPro" id="IPR036388">
    <property type="entry name" value="WH-like_DNA-bd_sf"/>
</dbReference>
<evidence type="ECO:0000256" key="9">
    <source>
        <dbReference type="ARBA" id="ARBA00046271"/>
    </source>
</evidence>
<sequence>MKWIISAHTAEPTMDQDSRESSLNDSTTNSDGDKQILAPSEGPREHLISTAVKFLQNPKVMSSPLYQKKAFLEKKGLTQEEIGIAVERSGVKENVGSDVTAAQGPPPGYRPDVMNGGTSMAVAPMYAPIPPQSGWAKMRDLTMTTVVVASVSYAVYQLFQKYLRPLLLGKTSQEKRMERLESKVVDIQKSVSDSLGELNKTLAAMQASLQNQQPQFPVMNNDRGISDLKADIASLKGLLLNRNQFPPAPSISPVLPAWQRAQPLPTATETAASPSPLAGQTSSASLASDADSATTVKDEGESRVAAETPNGVSTDLSDETNHNSSSLTESMSQEGGSGQNQDLSATQGMGLSSNGSSDAL</sequence>
<dbReference type="Gene3D" id="1.10.10.10">
    <property type="entry name" value="Winged helix-like DNA-binding domain superfamily/Winged helix DNA-binding domain"/>
    <property type="match status" value="1"/>
</dbReference>
<comment type="function">
    <text evidence="10">Component of the PEX13-PEX14 docking complex, a translocon channel that specifically mediates the import of peroxisomal cargo proteins bound to PEX5 receptor. The PEX13-PEX14 docking complex forms a large import pore which can be opened to a diameter of about 9 nm. Mechanistically, PEX5 receptor along with cargo proteins associates with the PEX14 subunit of the PEX13-PEX14 docking complex in the cytosol, leading to the insertion of the receptor into the organelle membrane with the concomitant translocation of the cargo into the peroxisome matrix.</text>
</comment>
<feature type="compositionally biased region" description="Polar residues" evidence="11">
    <location>
        <begin position="322"/>
        <end position="360"/>
    </location>
</feature>
<dbReference type="InterPro" id="IPR025655">
    <property type="entry name" value="PEX14"/>
</dbReference>
<keyword evidence="3 10" id="KW-0653">Protein transport</keyword>
<organism evidence="13 14">
    <name type="scientific">Aplysia californica</name>
    <name type="common">California sea hare</name>
    <dbReference type="NCBI Taxonomy" id="6500"/>
    <lineage>
        <taxon>Eukaryota</taxon>
        <taxon>Metazoa</taxon>
        <taxon>Spiralia</taxon>
        <taxon>Lophotrochozoa</taxon>
        <taxon>Mollusca</taxon>
        <taxon>Gastropoda</taxon>
        <taxon>Heterobranchia</taxon>
        <taxon>Euthyneura</taxon>
        <taxon>Tectipleura</taxon>
        <taxon>Aplysiida</taxon>
        <taxon>Aplysioidea</taxon>
        <taxon>Aplysiidae</taxon>
        <taxon>Aplysia</taxon>
    </lineage>
</organism>
<evidence type="ECO:0000256" key="3">
    <source>
        <dbReference type="ARBA" id="ARBA00022927"/>
    </source>
</evidence>
<evidence type="ECO:0000256" key="2">
    <source>
        <dbReference type="ARBA" id="ARBA00022448"/>
    </source>
</evidence>
<dbReference type="PANTHER" id="PTHR23058">
    <property type="entry name" value="PEROXISOMAL MEMBRANE PROTEIN PEX14"/>
    <property type="match status" value="1"/>
</dbReference>
<evidence type="ECO:0000259" key="12">
    <source>
        <dbReference type="Pfam" id="PF04695"/>
    </source>
</evidence>
<evidence type="ECO:0000256" key="1">
    <source>
        <dbReference type="ARBA" id="ARBA00005443"/>
    </source>
</evidence>
<evidence type="ECO:0000256" key="10">
    <source>
        <dbReference type="RuleBase" id="RU367032"/>
    </source>
</evidence>
<feature type="region of interest" description="Disordered" evidence="11">
    <location>
        <begin position="1"/>
        <end position="43"/>
    </location>
</feature>
<dbReference type="GeneID" id="101849404"/>
<dbReference type="InterPro" id="IPR006785">
    <property type="entry name" value="Pex14_N"/>
</dbReference>
<dbReference type="Pfam" id="PF04695">
    <property type="entry name" value="Pex14_N"/>
    <property type="match status" value="1"/>
</dbReference>
<keyword evidence="13" id="KW-1185">Reference proteome</keyword>
<proteinExistence type="inferred from homology"/>
<keyword evidence="2 10" id="KW-0813">Transport</keyword>
<keyword evidence="4" id="KW-0811">Translocation</keyword>
<gene>
    <name evidence="14" type="primary">LOC101849404</name>
</gene>
<evidence type="ECO:0000256" key="7">
    <source>
        <dbReference type="ARBA" id="ARBA00029502"/>
    </source>
</evidence>
<evidence type="ECO:0000313" key="14">
    <source>
        <dbReference type="RefSeq" id="XP_005107521.2"/>
    </source>
</evidence>
<feature type="domain" description="Peroxisome membrane anchor protein Pex14p N-terminal" evidence="12">
    <location>
        <begin position="44"/>
        <end position="85"/>
    </location>
</feature>
<accession>A0ABM0K2X4</accession>
<reference evidence="14" key="1">
    <citation type="submission" date="2025-08" db="UniProtKB">
        <authorList>
            <consortium name="RefSeq"/>
        </authorList>
    </citation>
    <scope>IDENTIFICATION</scope>
</reference>
<dbReference type="Proteomes" id="UP000694888">
    <property type="component" value="Unplaced"/>
</dbReference>
<dbReference type="RefSeq" id="XP_005107521.2">
    <property type="nucleotide sequence ID" value="XM_005107464.3"/>
</dbReference>
<name>A0ABM0K2X4_APLCA</name>